<proteinExistence type="predicted"/>
<keyword evidence="3" id="KW-1185">Reference proteome</keyword>
<gene>
    <name evidence="2" type="ORF">N5923_21805</name>
</gene>
<feature type="region of interest" description="Disordered" evidence="1">
    <location>
        <begin position="95"/>
        <end position="154"/>
    </location>
</feature>
<dbReference type="AlphaFoldDB" id="A0A9J6PUH1"/>
<comment type="caution">
    <text evidence="2">The sequence shown here is derived from an EMBL/GenBank/DDBJ whole genome shotgun (WGS) entry which is preliminary data.</text>
</comment>
<accession>A0A9J6PUH1</accession>
<evidence type="ECO:0000256" key="1">
    <source>
        <dbReference type="SAM" id="MobiDB-lite"/>
    </source>
</evidence>
<protein>
    <submittedName>
        <fullName evidence="2">Uncharacterized protein</fullName>
    </submittedName>
</protein>
<dbReference type="EMBL" id="JAODIM010000043">
    <property type="protein sequence ID" value="MCU5780131.1"/>
    <property type="molecule type" value="Genomic_DNA"/>
</dbReference>
<organism evidence="2 3">
    <name type="scientific">Winslowiella arboricola</name>
    <dbReference type="NCBI Taxonomy" id="2978220"/>
    <lineage>
        <taxon>Bacteria</taxon>
        <taxon>Pseudomonadati</taxon>
        <taxon>Pseudomonadota</taxon>
        <taxon>Gammaproteobacteria</taxon>
        <taxon>Enterobacterales</taxon>
        <taxon>Erwiniaceae</taxon>
        <taxon>Winslowiella</taxon>
    </lineage>
</organism>
<dbReference type="RefSeq" id="WP_267143990.1">
    <property type="nucleotide sequence ID" value="NZ_JAODIL010000080.1"/>
</dbReference>
<dbReference type="Proteomes" id="UP001064262">
    <property type="component" value="Unassembled WGS sequence"/>
</dbReference>
<reference evidence="2" key="1">
    <citation type="submission" date="2022-09" db="EMBL/GenBank/DDBJ databases">
        <title>Winslowiella arboricola sp. nov., isolated from bleeding cankers on broadleaf hosts.</title>
        <authorList>
            <person name="Brady C."/>
            <person name="Kaur S."/>
            <person name="Crampton B."/>
            <person name="Maddock D."/>
            <person name="Arnold D."/>
            <person name="Denman S."/>
        </authorList>
    </citation>
    <scope>NUCLEOTIDE SEQUENCE</scope>
    <source>
        <strain evidence="2">BAC 15a-03b</strain>
    </source>
</reference>
<evidence type="ECO:0000313" key="2">
    <source>
        <dbReference type="EMBL" id="MCU5780131.1"/>
    </source>
</evidence>
<evidence type="ECO:0000313" key="3">
    <source>
        <dbReference type="Proteomes" id="UP001064262"/>
    </source>
</evidence>
<sequence length="266" mass="29894">MASSWIKIEVITPDKPEIYQIAEILKLDPDAVLGKLVRLWAWADQQTVDGHTSCNTMSVTKTAIDRITFTSGFASALIKAGWLLESQQAMIFPNFERHNGNSSKKRALTNRRVSEHRQGKRSGNAAGVSRHDQKRLPEEEREKETKSNNNIVPPAVEKKYPDEFETLWQQYPAREGSNNKINALSCWKARRREGISDAAMLEGTRRYLKFCEAKGQIGTAFVMQTQRFLGAGREFANAWQVSTACGKGGLDCLPEPDYSIPEGFRG</sequence>
<name>A0A9J6PUH1_9GAMM</name>
<feature type="compositionally biased region" description="Basic and acidic residues" evidence="1">
    <location>
        <begin position="129"/>
        <end position="146"/>
    </location>
</feature>